<name>A0A382G7M5_9ZZZZ</name>
<evidence type="ECO:0000256" key="1">
    <source>
        <dbReference type="SAM" id="Phobius"/>
    </source>
</evidence>
<keyword evidence="1" id="KW-0812">Transmembrane</keyword>
<dbReference type="EMBL" id="UINC01053847">
    <property type="protein sequence ID" value="SVB70862.1"/>
    <property type="molecule type" value="Genomic_DNA"/>
</dbReference>
<feature type="non-terminal residue" evidence="2">
    <location>
        <position position="1"/>
    </location>
</feature>
<dbReference type="AlphaFoldDB" id="A0A382G7M5"/>
<evidence type="ECO:0000313" key="2">
    <source>
        <dbReference type="EMBL" id="SVB70862.1"/>
    </source>
</evidence>
<accession>A0A382G7M5</accession>
<gene>
    <name evidence="2" type="ORF">METZ01_LOCUS223716</name>
</gene>
<feature type="transmembrane region" description="Helical" evidence="1">
    <location>
        <begin position="6"/>
        <end position="28"/>
    </location>
</feature>
<reference evidence="2" key="1">
    <citation type="submission" date="2018-05" db="EMBL/GenBank/DDBJ databases">
        <authorList>
            <person name="Lanie J.A."/>
            <person name="Ng W.-L."/>
            <person name="Kazmierczak K.M."/>
            <person name="Andrzejewski T.M."/>
            <person name="Davidsen T.M."/>
            <person name="Wayne K.J."/>
            <person name="Tettelin H."/>
            <person name="Glass J.I."/>
            <person name="Rusch D."/>
            <person name="Podicherti R."/>
            <person name="Tsui H.-C.T."/>
            <person name="Winkler M.E."/>
        </authorList>
    </citation>
    <scope>NUCLEOTIDE SEQUENCE</scope>
</reference>
<keyword evidence="1" id="KW-0472">Membrane</keyword>
<organism evidence="2">
    <name type="scientific">marine metagenome</name>
    <dbReference type="NCBI Taxonomy" id="408172"/>
    <lineage>
        <taxon>unclassified sequences</taxon>
        <taxon>metagenomes</taxon>
        <taxon>ecological metagenomes</taxon>
    </lineage>
</organism>
<protein>
    <submittedName>
        <fullName evidence="2">Uncharacterized protein</fullName>
    </submittedName>
</protein>
<proteinExistence type="predicted"/>
<keyword evidence="1" id="KW-1133">Transmembrane helix</keyword>
<sequence>CHEIVNSFRCVFHLILSIFIFLDCFILVSDHQLAAHRDFRGPVFSHLLGIDMIIALPTNDDNLIIDIDRIIDLKD</sequence>